<dbReference type="Proteomes" id="UP000234420">
    <property type="component" value="Unassembled WGS sequence"/>
</dbReference>
<dbReference type="EMBL" id="NPIB01000017">
    <property type="protein sequence ID" value="PLC57296.1"/>
    <property type="molecule type" value="Genomic_DNA"/>
</dbReference>
<sequence>MRLIFVNSYVFLKTIVLVYYHCVYNQCVKCFMWFESKKNTATVDKDKLISEIHELVLKQYSQHDIKLIKNITSKGSIELHFAVAGEDVLQMSIESSNA</sequence>
<accession>A0A2N4UQK9</accession>
<dbReference type="AlphaFoldDB" id="A0A2N4UQK9"/>
<protein>
    <submittedName>
        <fullName evidence="1">Uncharacterized protein</fullName>
    </submittedName>
</protein>
<proteinExistence type="predicted"/>
<organism evidence="1 2">
    <name type="scientific">Photobacterium carnosum</name>
    <dbReference type="NCBI Taxonomy" id="2023717"/>
    <lineage>
        <taxon>Bacteria</taxon>
        <taxon>Pseudomonadati</taxon>
        <taxon>Pseudomonadota</taxon>
        <taxon>Gammaproteobacteria</taxon>
        <taxon>Vibrionales</taxon>
        <taxon>Vibrionaceae</taxon>
        <taxon>Photobacterium</taxon>
    </lineage>
</organism>
<evidence type="ECO:0000313" key="2">
    <source>
        <dbReference type="Proteomes" id="UP000234420"/>
    </source>
</evidence>
<name>A0A2N4UQK9_9GAMM</name>
<reference evidence="1 2" key="1">
    <citation type="journal article" date="2018" name="Syst. Appl. Microbiol.">
        <title>Photobacterium carnosum sp. nov., isolated from spoiled modified atmosphere packaged poultry meat.</title>
        <authorList>
            <person name="Hilgarth M."/>
            <person name="Fuertes S."/>
            <person name="Ehrmann M."/>
            <person name="Vogel R.F."/>
        </authorList>
    </citation>
    <scope>NUCLEOTIDE SEQUENCE [LARGE SCALE GENOMIC DNA]</scope>
    <source>
        <strain evidence="1 2">TMW 2.2021</strain>
    </source>
</reference>
<gene>
    <name evidence="1" type="ORF">CIK00_13435</name>
</gene>
<comment type="caution">
    <text evidence="1">The sequence shown here is derived from an EMBL/GenBank/DDBJ whole genome shotgun (WGS) entry which is preliminary data.</text>
</comment>
<evidence type="ECO:0000313" key="1">
    <source>
        <dbReference type="EMBL" id="PLC57296.1"/>
    </source>
</evidence>
<keyword evidence="2" id="KW-1185">Reference proteome</keyword>